<proteinExistence type="predicted"/>
<evidence type="ECO:0000256" key="4">
    <source>
        <dbReference type="ARBA" id="ARBA00022753"/>
    </source>
</evidence>
<dbReference type="STRING" id="1169540.A0A0G4FDY0"/>
<keyword evidence="4" id="KW-0967">Endosome</keyword>
<feature type="domain" description="BRO1" evidence="6">
    <location>
        <begin position="1"/>
        <end position="397"/>
    </location>
</feature>
<dbReference type="SMART" id="SM01041">
    <property type="entry name" value="BRO1"/>
    <property type="match status" value="1"/>
</dbReference>
<feature type="coiled-coil region" evidence="5">
    <location>
        <begin position="441"/>
        <end position="468"/>
    </location>
</feature>
<organism evidence="7 8">
    <name type="scientific">Vitrella brassicaformis (strain CCMP3155)</name>
    <dbReference type="NCBI Taxonomy" id="1169540"/>
    <lineage>
        <taxon>Eukaryota</taxon>
        <taxon>Sar</taxon>
        <taxon>Alveolata</taxon>
        <taxon>Colpodellida</taxon>
        <taxon>Vitrellaceae</taxon>
        <taxon>Vitrella</taxon>
    </lineage>
</organism>
<name>A0A0G4FDY0_VITBC</name>
<dbReference type="OrthoDB" id="331918at2759"/>
<evidence type="ECO:0000259" key="6">
    <source>
        <dbReference type="PROSITE" id="PS51180"/>
    </source>
</evidence>
<gene>
    <name evidence="7" type="ORF">Vbra_9080</name>
</gene>
<dbReference type="OMA" id="HKANECI"/>
<dbReference type="InParanoid" id="A0A0G4FDY0"/>
<dbReference type="Gene3D" id="1.20.120.560">
    <property type="entry name" value="alix/aip1 in complex with the ypdl late domain"/>
    <property type="match status" value="1"/>
</dbReference>
<keyword evidence="8" id="KW-1185">Reference proteome</keyword>
<sequence>MLAVEMKSTDKVDLWRPMESYLNTNFGRDQTQKIKPFIESFNTTRNELMAIQGRGGFENSRMILRKHLAACCTMEKRFPLNETKAGVPLKLAWSDSFRPKTKGVLMSWQFEKACVVYNMGSIYSMMARSADRSSTDGIKDAIKYFQMAAGVFSLLRDQIIGGIGGPTTVDLLDPTISMCISFLLAQAQSCFYEKAVKDRLNRSLLSKLACQVAQFYAAALNFAQQVAGQIDPSWAAHFRLQEQAFLTAAHFQFAMAEKERVEEKSEGFGSLIARLKLATSLCEHAFGIAKANSLSCNLGTLQQTLTAELATLEKNNNIIYLEIVPDPKTLPPLEMIATVRATPVTVQELCEPLESATQAFDRLVPADVRAKADEYTTRCESLVSEVQREVNTCSGAVQKALVDRGLPFSVDSTSGKLPDSVWNKIQQVQLKGGQQGLDHTCSTLQKNTEEARAILASLKEQLEQEAKDDQSGRERFSGSWTRMPSDTLNGNFFNSITQYGTKLQQAETANASVLEKFRSQASMAPLLSKNRSEIEATIPSGKDGAEADSPAKTKVRTALTALEGHMDGLQKEMESFRTTVLADNITSALIEAKQRGEPLERVIDRELVKFQANQQAVSGAIEKANGGRVEVEGAWTAYQAETTHKEDERTQYLKKVESAATAMLEVFSDASEGVGFFTRLLDYLRTLRQQVDDFVYARQEERKDLLGTITRQISGGASGQGN</sequence>
<dbReference type="PANTHER" id="PTHR23030:SF30">
    <property type="entry name" value="TYROSINE-PROTEIN PHOSPHATASE NON-RECEPTOR TYPE 23"/>
    <property type="match status" value="1"/>
</dbReference>
<dbReference type="Proteomes" id="UP000041254">
    <property type="component" value="Unassembled WGS sequence"/>
</dbReference>
<dbReference type="AlphaFoldDB" id="A0A0G4FDY0"/>
<comment type="subcellular location">
    <subcellularLocation>
        <location evidence="2">Cytoplasm</location>
    </subcellularLocation>
    <subcellularLocation>
        <location evidence="1">Endosome</location>
    </subcellularLocation>
</comment>
<keyword evidence="5" id="KW-0175">Coiled coil</keyword>
<dbReference type="Gene3D" id="1.20.140.50">
    <property type="entry name" value="alix/aip1 like domains"/>
    <property type="match status" value="1"/>
</dbReference>
<dbReference type="InterPro" id="IPR038499">
    <property type="entry name" value="BRO1_sf"/>
</dbReference>
<reference evidence="7 8" key="1">
    <citation type="submission" date="2014-11" db="EMBL/GenBank/DDBJ databases">
        <authorList>
            <person name="Zhu J."/>
            <person name="Qi W."/>
            <person name="Song R."/>
        </authorList>
    </citation>
    <scope>NUCLEOTIDE SEQUENCE [LARGE SCALE GENOMIC DNA]</scope>
</reference>
<evidence type="ECO:0000256" key="3">
    <source>
        <dbReference type="ARBA" id="ARBA00022490"/>
    </source>
</evidence>
<protein>
    <recommendedName>
        <fullName evidence="6">BRO1 domain-containing protein</fullName>
    </recommendedName>
</protein>
<evidence type="ECO:0000313" key="8">
    <source>
        <dbReference type="Proteomes" id="UP000041254"/>
    </source>
</evidence>
<dbReference type="Pfam" id="PF13949">
    <property type="entry name" value="ALIX_LYPXL_bnd"/>
    <property type="match status" value="1"/>
</dbReference>
<dbReference type="VEuPathDB" id="CryptoDB:Vbra_9080"/>
<dbReference type="EMBL" id="CDMY01000415">
    <property type="protein sequence ID" value="CEM11412.1"/>
    <property type="molecule type" value="Genomic_DNA"/>
</dbReference>
<dbReference type="InterPro" id="IPR025304">
    <property type="entry name" value="ALIX_V_dom"/>
</dbReference>
<evidence type="ECO:0000256" key="1">
    <source>
        <dbReference type="ARBA" id="ARBA00004177"/>
    </source>
</evidence>
<dbReference type="Gene3D" id="1.25.40.280">
    <property type="entry name" value="alix/aip1 like domains"/>
    <property type="match status" value="1"/>
</dbReference>
<dbReference type="GO" id="GO:0005768">
    <property type="term" value="C:endosome"/>
    <property type="evidence" value="ECO:0007669"/>
    <property type="project" value="UniProtKB-SubCell"/>
</dbReference>
<dbReference type="PhylomeDB" id="A0A0G4FDY0"/>
<dbReference type="Pfam" id="PF03097">
    <property type="entry name" value="BRO1"/>
    <property type="match status" value="1"/>
</dbReference>
<evidence type="ECO:0000256" key="5">
    <source>
        <dbReference type="SAM" id="Coils"/>
    </source>
</evidence>
<evidence type="ECO:0000313" key="7">
    <source>
        <dbReference type="EMBL" id="CEM11412.1"/>
    </source>
</evidence>
<keyword evidence="3" id="KW-0963">Cytoplasm</keyword>
<evidence type="ECO:0000256" key="2">
    <source>
        <dbReference type="ARBA" id="ARBA00004496"/>
    </source>
</evidence>
<dbReference type="PROSITE" id="PS51180">
    <property type="entry name" value="BRO1"/>
    <property type="match status" value="1"/>
</dbReference>
<accession>A0A0G4FDY0</accession>
<dbReference type="InterPro" id="IPR004328">
    <property type="entry name" value="BRO1_dom"/>
</dbReference>
<dbReference type="PANTHER" id="PTHR23030">
    <property type="entry name" value="PCD6 INTERACTING PROTEIN-RELATED"/>
    <property type="match status" value="1"/>
</dbReference>
<dbReference type="GO" id="GO:0043328">
    <property type="term" value="P:protein transport to vacuole involved in ubiquitin-dependent protein catabolic process via the multivesicular body sorting pathway"/>
    <property type="evidence" value="ECO:0007669"/>
    <property type="project" value="TreeGrafter"/>
</dbReference>